<organism evidence="2 3">
    <name type="scientific">Streblomastix strix</name>
    <dbReference type="NCBI Taxonomy" id="222440"/>
    <lineage>
        <taxon>Eukaryota</taxon>
        <taxon>Metamonada</taxon>
        <taxon>Preaxostyla</taxon>
        <taxon>Oxymonadida</taxon>
        <taxon>Streblomastigidae</taxon>
        <taxon>Streblomastix</taxon>
    </lineage>
</organism>
<comment type="caution">
    <text evidence="2">The sequence shown here is derived from an EMBL/GenBank/DDBJ whole genome shotgun (WGS) entry which is preliminary data.</text>
</comment>
<dbReference type="Proteomes" id="UP000324800">
    <property type="component" value="Unassembled WGS sequence"/>
</dbReference>
<evidence type="ECO:0000313" key="2">
    <source>
        <dbReference type="EMBL" id="KAA6374628.1"/>
    </source>
</evidence>
<dbReference type="EMBL" id="SNRW01011832">
    <property type="protein sequence ID" value="KAA6374628.1"/>
    <property type="molecule type" value="Genomic_DNA"/>
</dbReference>
<evidence type="ECO:0000313" key="3">
    <source>
        <dbReference type="Proteomes" id="UP000324800"/>
    </source>
</evidence>
<dbReference type="AlphaFoldDB" id="A0A5J4UVX3"/>
<keyword evidence="1" id="KW-0732">Signal</keyword>
<accession>A0A5J4UVX3</accession>
<feature type="signal peptide" evidence="1">
    <location>
        <begin position="1"/>
        <end position="25"/>
    </location>
</feature>
<protein>
    <submittedName>
        <fullName evidence="2">Uncharacterized protein</fullName>
    </submittedName>
</protein>
<sequence>MHFVLLLSVSAVLCVDFVPPPHVRSAEQESAFKDNNINSIAANILSIPSGFTSLNPCDGYEITLVDSEHFESVQINKSQAFPVLIKGGAKDEEQTEIHTIWGVNTYQPRTVTLLQGDLTISNIEFIYFESTDEKQDEQDEVIWPWNAIIYAYDPNFSNRKLSLESCIFKGL</sequence>
<gene>
    <name evidence="2" type="ORF">EZS28_029844</name>
</gene>
<name>A0A5J4UVX3_9EUKA</name>
<reference evidence="2 3" key="1">
    <citation type="submission" date="2019-03" db="EMBL/GenBank/DDBJ databases">
        <title>Single cell metagenomics reveals metabolic interactions within the superorganism composed of flagellate Streblomastix strix and complex community of Bacteroidetes bacteria on its surface.</title>
        <authorList>
            <person name="Treitli S.C."/>
            <person name="Kolisko M."/>
            <person name="Husnik F."/>
            <person name="Keeling P."/>
            <person name="Hampl V."/>
        </authorList>
    </citation>
    <scope>NUCLEOTIDE SEQUENCE [LARGE SCALE GENOMIC DNA]</scope>
    <source>
        <strain evidence="2">ST1C</strain>
    </source>
</reference>
<proteinExistence type="predicted"/>
<feature type="non-terminal residue" evidence="2">
    <location>
        <position position="171"/>
    </location>
</feature>
<feature type="chain" id="PRO_5023914243" evidence="1">
    <location>
        <begin position="26"/>
        <end position="171"/>
    </location>
</feature>
<evidence type="ECO:0000256" key="1">
    <source>
        <dbReference type="SAM" id="SignalP"/>
    </source>
</evidence>